<reference evidence="1 2" key="1">
    <citation type="submission" date="2021-03" db="EMBL/GenBank/DDBJ databases">
        <title>Actinomadura violae sp. nov., isolated from lichen in Thailand.</title>
        <authorList>
            <person name="Kanchanasin P."/>
            <person name="Saeng-In P."/>
            <person name="Phongsopitanun W."/>
            <person name="Yuki M."/>
            <person name="Kudo T."/>
            <person name="Ohkuma M."/>
            <person name="Tanasupawat S."/>
        </authorList>
    </citation>
    <scope>NUCLEOTIDE SEQUENCE [LARGE SCALE GENOMIC DNA]</scope>
    <source>
        <strain evidence="1 2">LCR2-06</strain>
    </source>
</reference>
<accession>A0ABS3RYD9</accession>
<dbReference type="EMBL" id="JAGEPF010000018">
    <property type="protein sequence ID" value="MBO2461717.1"/>
    <property type="molecule type" value="Genomic_DNA"/>
</dbReference>
<keyword evidence="2" id="KW-1185">Reference proteome</keyword>
<evidence type="ECO:0000313" key="2">
    <source>
        <dbReference type="Proteomes" id="UP000680206"/>
    </source>
</evidence>
<name>A0ABS3RYD9_9ACTN</name>
<dbReference type="RefSeq" id="WP_208245200.1">
    <property type="nucleotide sequence ID" value="NZ_JAGEPF010000018.1"/>
</dbReference>
<organism evidence="1 2">
    <name type="scientific">Actinomadura violacea</name>
    <dbReference type="NCBI Taxonomy" id="2819934"/>
    <lineage>
        <taxon>Bacteria</taxon>
        <taxon>Bacillati</taxon>
        <taxon>Actinomycetota</taxon>
        <taxon>Actinomycetes</taxon>
        <taxon>Streptosporangiales</taxon>
        <taxon>Thermomonosporaceae</taxon>
        <taxon>Actinomadura</taxon>
    </lineage>
</organism>
<comment type="caution">
    <text evidence="1">The sequence shown here is derived from an EMBL/GenBank/DDBJ whole genome shotgun (WGS) entry which is preliminary data.</text>
</comment>
<dbReference type="Proteomes" id="UP000680206">
    <property type="component" value="Unassembled WGS sequence"/>
</dbReference>
<sequence length="242" mass="25939">MSDSMPRVFTTLLDNPIVVSPVKAVYSRAVVTNKDLVAFGDARRVQVSEMLFGNTYQAADVVAGRAVPRLATVVPAPGATVEKLEYDGHVAYDSSRGWKITGAAPFKTLLGPQGAELVAMTRFAAEHLHGDAGESPHANQYYGAVDGNTWGLEELVQYALDALQKHGADRWWWEHAWGEPCWELYGHEMVAVGARDLLDTAPGWTAEAYDALTAPWRAAFTGIPGAPEVKTSAALAGDTAAG</sequence>
<evidence type="ECO:0000313" key="1">
    <source>
        <dbReference type="EMBL" id="MBO2461717.1"/>
    </source>
</evidence>
<gene>
    <name evidence="1" type="ORF">J4709_29520</name>
</gene>
<proteinExistence type="predicted"/>
<protein>
    <submittedName>
        <fullName evidence="1">Uncharacterized protein</fullName>
    </submittedName>
</protein>